<feature type="region of interest" description="Disordered" evidence="5">
    <location>
        <begin position="275"/>
        <end position="320"/>
    </location>
</feature>
<accession>A0A0C4YEC6</accession>
<evidence type="ECO:0000256" key="4">
    <source>
        <dbReference type="PROSITE-ProRule" id="PRU01161"/>
    </source>
</evidence>
<dbReference type="PANTHER" id="PTHR14226:SF57">
    <property type="entry name" value="BLR7027 PROTEIN"/>
    <property type="match status" value="1"/>
</dbReference>
<evidence type="ECO:0000256" key="3">
    <source>
        <dbReference type="ARBA" id="ARBA00023098"/>
    </source>
</evidence>
<feature type="short sequence motif" description="GXSXG" evidence="4">
    <location>
        <begin position="37"/>
        <end position="41"/>
    </location>
</feature>
<dbReference type="InterPro" id="IPR002641">
    <property type="entry name" value="PNPLA_dom"/>
</dbReference>
<evidence type="ECO:0000256" key="1">
    <source>
        <dbReference type="ARBA" id="ARBA00022801"/>
    </source>
</evidence>
<feature type="short sequence motif" description="GXGXXG" evidence="4">
    <location>
        <begin position="10"/>
        <end position="15"/>
    </location>
</feature>
<dbReference type="EC" id="3.4.21.-" evidence="7"/>
<keyword evidence="3 4" id="KW-0443">Lipid metabolism</keyword>
<evidence type="ECO:0000313" key="8">
    <source>
        <dbReference type="Proteomes" id="UP000031843"/>
    </source>
</evidence>
<dbReference type="Pfam" id="PF01734">
    <property type="entry name" value="Patatin"/>
    <property type="match status" value="1"/>
</dbReference>
<gene>
    <name evidence="7" type="ORF">RR42_s2495</name>
</gene>
<name>A0A0C4YEC6_9BURK</name>
<keyword evidence="8" id="KW-1185">Reference proteome</keyword>
<sequence length="320" mass="33794">MEKTAFVFAGGGSLGAIEAGMLRELVAWGGKPDMVIGASAGAINGAYYACNPHVAGTSQLETLWRGLRRAEVMPWSWRSLFGMLRGQRAHLVDSAALQRLLARHFGDMAMERAEVPLYVVATDMATGAEVVLSSGSLVQSVLASAAIPGVFPPVSLGGRQLIDGGVANNTPVSTAIRLGATRVVVLPAGFACARRREPRGPIDHAFNALSLLVARQLVQDLERWADHAHISVVPPLCPLDVSPYDYTQCGTLIDRAAAATLAWLNADGLSSRHIPGALSPHSHDEANPSCDFDPQQAHPAHGAGDTHQPHAGHTHAFAPQ</sequence>
<dbReference type="GO" id="GO:0008233">
    <property type="term" value="F:peptidase activity"/>
    <property type="evidence" value="ECO:0007669"/>
    <property type="project" value="UniProtKB-KW"/>
</dbReference>
<dbReference type="GO" id="GO:0016042">
    <property type="term" value="P:lipid catabolic process"/>
    <property type="evidence" value="ECO:0007669"/>
    <property type="project" value="UniProtKB-UniRule"/>
</dbReference>
<evidence type="ECO:0000256" key="5">
    <source>
        <dbReference type="SAM" id="MobiDB-lite"/>
    </source>
</evidence>
<protein>
    <submittedName>
        <fullName evidence="7">Serine protease</fullName>
        <ecNumber evidence="7">3.4.21.-</ecNumber>
    </submittedName>
</protein>
<keyword evidence="1 4" id="KW-0378">Hydrolase</keyword>
<reference evidence="7 8" key="1">
    <citation type="journal article" date="2015" name="Genome Announc.">
        <title>Complete Genome Sequence of Cupriavidus basilensis 4G11, Isolated from the Oak Ridge Field Research Center Site.</title>
        <authorList>
            <person name="Ray J."/>
            <person name="Waters R.J."/>
            <person name="Skerker J.M."/>
            <person name="Kuehl J.V."/>
            <person name="Price M.N."/>
            <person name="Huang J."/>
            <person name="Chakraborty R."/>
            <person name="Arkin A.P."/>
            <person name="Deutschbauer A."/>
        </authorList>
    </citation>
    <scope>NUCLEOTIDE SEQUENCE [LARGE SCALE GENOMIC DNA]</scope>
    <source>
        <strain evidence="7">4G11</strain>
    </source>
</reference>
<dbReference type="KEGG" id="cbw:RR42_s2495"/>
<dbReference type="PROSITE" id="PS51635">
    <property type="entry name" value="PNPLA"/>
    <property type="match status" value="1"/>
</dbReference>
<keyword evidence="2 4" id="KW-0442">Lipid degradation</keyword>
<dbReference type="Proteomes" id="UP000031843">
    <property type="component" value="Chromosome secondary"/>
</dbReference>
<dbReference type="Gene3D" id="3.40.1090.10">
    <property type="entry name" value="Cytosolic phospholipase A2 catalytic domain"/>
    <property type="match status" value="2"/>
</dbReference>
<dbReference type="InterPro" id="IPR016035">
    <property type="entry name" value="Acyl_Trfase/lysoPLipase"/>
</dbReference>
<organism evidence="7 8">
    <name type="scientific">Cupriavidus basilensis</name>
    <dbReference type="NCBI Taxonomy" id="68895"/>
    <lineage>
        <taxon>Bacteria</taxon>
        <taxon>Pseudomonadati</taxon>
        <taxon>Pseudomonadota</taxon>
        <taxon>Betaproteobacteria</taxon>
        <taxon>Burkholderiales</taxon>
        <taxon>Burkholderiaceae</taxon>
        <taxon>Cupriavidus</taxon>
    </lineage>
</organism>
<feature type="short sequence motif" description="DGA/G" evidence="4">
    <location>
        <begin position="163"/>
        <end position="165"/>
    </location>
</feature>
<dbReference type="EMBL" id="CP010537">
    <property type="protein sequence ID" value="AJG24077.1"/>
    <property type="molecule type" value="Genomic_DNA"/>
</dbReference>
<evidence type="ECO:0000313" key="7">
    <source>
        <dbReference type="EMBL" id="AJG24077.1"/>
    </source>
</evidence>
<dbReference type="GO" id="GO:0006508">
    <property type="term" value="P:proteolysis"/>
    <property type="evidence" value="ECO:0007669"/>
    <property type="project" value="UniProtKB-KW"/>
</dbReference>
<feature type="active site" description="Nucleophile" evidence="4">
    <location>
        <position position="39"/>
    </location>
</feature>
<feature type="domain" description="PNPLA" evidence="6">
    <location>
        <begin position="6"/>
        <end position="176"/>
    </location>
</feature>
<dbReference type="SUPFAM" id="SSF52151">
    <property type="entry name" value="FabD/lysophospholipase-like"/>
    <property type="match status" value="1"/>
</dbReference>
<dbReference type="STRING" id="68895.RR42_s2495"/>
<dbReference type="AlphaFoldDB" id="A0A0C4YEC6"/>
<feature type="active site" description="Proton acceptor" evidence="4">
    <location>
        <position position="163"/>
    </location>
</feature>
<dbReference type="OrthoDB" id="9798773at2"/>
<dbReference type="CDD" id="cd07209">
    <property type="entry name" value="Pat_hypo_Ecoli_Z1214_like"/>
    <property type="match status" value="1"/>
</dbReference>
<dbReference type="RefSeq" id="WP_043356100.1">
    <property type="nucleotide sequence ID" value="NZ_CP010537.1"/>
</dbReference>
<dbReference type="PANTHER" id="PTHR14226">
    <property type="entry name" value="NEUROPATHY TARGET ESTERASE/SWISS CHEESE D.MELANOGASTER"/>
    <property type="match status" value="1"/>
</dbReference>
<dbReference type="InterPro" id="IPR050301">
    <property type="entry name" value="NTE"/>
</dbReference>
<evidence type="ECO:0000259" key="6">
    <source>
        <dbReference type="PROSITE" id="PS51635"/>
    </source>
</evidence>
<evidence type="ECO:0000256" key="2">
    <source>
        <dbReference type="ARBA" id="ARBA00022963"/>
    </source>
</evidence>
<proteinExistence type="predicted"/>
<keyword evidence="7" id="KW-0645">Protease</keyword>